<evidence type="ECO:0000256" key="11">
    <source>
        <dbReference type="ARBA" id="ARBA00023268"/>
    </source>
</evidence>
<feature type="binding site" evidence="14">
    <location>
        <begin position="153"/>
        <end position="160"/>
    </location>
    <ligand>
        <name>ATP</name>
        <dbReference type="ChEBI" id="CHEBI:30616"/>
    </ligand>
</feature>
<feature type="binding site" evidence="14">
    <location>
        <position position="160"/>
    </location>
    <ligand>
        <name>Mg(2+)</name>
        <dbReference type="ChEBI" id="CHEBI:18420"/>
    </ligand>
</feature>
<feature type="region of interest" description="Important for the catalytic mechanism of dephosphorylation" evidence="14">
    <location>
        <begin position="263"/>
        <end position="268"/>
    </location>
</feature>
<dbReference type="NCBIfam" id="TIGR00679">
    <property type="entry name" value="hpr-ser"/>
    <property type="match status" value="1"/>
</dbReference>
<protein>
    <recommendedName>
        <fullName evidence="14">HPr kinase/phosphorylase</fullName>
        <shortName evidence="14">HPrK/P</shortName>
        <ecNumber evidence="14">2.7.11.-</ecNumber>
        <ecNumber evidence="14">2.7.4.-</ecNumber>
    </recommendedName>
    <alternativeName>
        <fullName evidence="14">HPr(Ser) kinase/phosphorylase</fullName>
    </alternativeName>
</protein>
<dbReference type="GO" id="GO:0004712">
    <property type="term" value="F:protein serine/threonine/tyrosine kinase activity"/>
    <property type="evidence" value="ECO:0007669"/>
    <property type="project" value="UniProtKB-UniRule"/>
</dbReference>
<dbReference type="GO" id="GO:0000155">
    <property type="term" value="F:phosphorelay sensor kinase activity"/>
    <property type="evidence" value="ECO:0007669"/>
    <property type="project" value="InterPro"/>
</dbReference>
<comment type="similarity">
    <text evidence="3 14">Belongs to the HPrK/P family.</text>
</comment>
<gene>
    <name evidence="14 17" type="primary">hprK</name>
    <name evidence="17" type="ORF">AB4Y30_05240</name>
</gene>
<evidence type="ECO:0000256" key="1">
    <source>
        <dbReference type="ARBA" id="ARBA00001120"/>
    </source>
</evidence>
<dbReference type="EMBL" id="CP162599">
    <property type="protein sequence ID" value="XDK33759.1"/>
    <property type="molecule type" value="Genomic_DNA"/>
</dbReference>
<dbReference type="SUPFAM" id="SSF53795">
    <property type="entry name" value="PEP carboxykinase-like"/>
    <property type="match status" value="1"/>
</dbReference>
<keyword evidence="12 14" id="KW-0119">Carbohydrate metabolism</keyword>
<evidence type="ECO:0000256" key="7">
    <source>
        <dbReference type="ARBA" id="ARBA00022741"/>
    </source>
</evidence>
<feature type="active site" evidence="14">
    <location>
        <position position="242"/>
    </location>
</feature>
<dbReference type="Gene3D" id="3.40.50.300">
    <property type="entry name" value="P-loop containing nucleotide triphosphate hydrolases"/>
    <property type="match status" value="1"/>
</dbReference>
<dbReference type="AlphaFoldDB" id="A0AB39HNH9"/>
<dbReference type="PANTHER" id="PTHR30305">
    <property type="entry name" value="PROTEIN YJDM-RELATED"/>
    <property type="match status" value="1"/>
</dbReference>
<keyword evidence="5 14" id="KW-0808">Transferase</keyword>
<keyword evidence="7 14" id="KW-0547">Nucleotide-binding</keyword>
<dbReference type="Pfam" id="PF02603">
    <property type="entry name" value="Hpr_kinase_N"/>
    <property type="match status" value="1"/>
</dbReference>
<evidence type="ECO:0000313" key="17">
    <source>
        <dbReference type="EMBL" id="XDK33759.1"/>
    </source>
</evidence>
<evidence type="ECO:0000259" key="16">
    <source>
        <dbReference type="Pfam" id="PF07475"/>
    </source>
</evidence>
<comment type="catalytic activity">
    <reaction evidence="13 14">
        <text>[HPr protein]-O-phospho-L-serine + phosphate + H(+) = [HPr protein]-L-serine + diphosphate</text>
        <dbReference type="Rhea" id="RHEA:46604"/>
        <dbReference type="Rhea" id="RHEA-COMP:11602"/>
        <dbReference type="Rhea" id="RHEA-COMP:11603"/>
        <dbReference type="ChEBI" id="CHEBI:15378"/>
        <dbReference type="ChEBI" id="CHEBI:29999"/>
        <dbReference type="ChEBI" id="CHEBI:33019"/>
        <dbReference type="ChEBI" id="CHEBI:43474"/>
        <dbReference type="ChEBI" id="CHEBI:83421"/>
    </reaction>
</comment>
<evidence type="ECO:0000256" key="5">
    <source>
        <dbReference type="ARBA" id="ARBA00022679"/>
    </source>
</evidence>
<keyword evidence="10 14" id="KW-0460">Magnesium</keyword>
<evidence type="ECO:0000256" key="13">
    <source>
        <dbReference type="ARBA" id="ARBA00047657"/>
    </source>
</evidence>
<comment type="subunit">
    <text evidence="14">Homohexamer.</text>
</comment>
<dbReference type="GO" id="GO:0005524">
    <property type="term" value="F:ATP binding"/>
    <property type="evidence" value="ECO:0007669"/>
    <property type="project" value="UniProtKB-UniRule"/>
</dbReference>
<evidence type="ECO:0000256" key="12">
    <source>
        <dbReference type="ARBA" id="ARBA00023277"/>
    </source>
</evidence>
<accession>A0AB39HNH9</accession>
<evidence type="ECO:0000256" key="10">
    <source>
        <dbReference type="ARBA" id="ARBA00022842"/>
    </source>
</evidence>
<dbReference type="InterPro" id="IPR028979">
    <property type="entry name" value="Ser_kin/Pase_Hpr-like_N_sf"/>
</dbReference>
<evidence type="ECO:0000256" key="9">
    <source>
        <dbReference type="ARBA" id="ARBA00022840"/>
    </source>
</evidence>
<feature type="active site" description="Proton acceptor; for phosphorylation activity. Proton donor; for dephosphorylation activity" evidence="14">
    <location>
        <position position="177"/>
    </location>
</feature>
<keyword evidence="11 14" id="KW-0511">Multifunctional enzyme</keyword>
<comment type="cofactor">
    <cofactor evidence="2 14">
        <name>Mg(2+)</name>
        <dbReference type="ChEBI" id="CHEBI:18420"/>
    </cofactor>
</comment>
<sequence length="310" mass="34874">MSMVRSNDILNHFTWTVAAGKSGLEREITSAELNRPGLELAGYFQFFEQKRIQVIGKKEMEYFSTLSEEEKQERVEKLCDKDVPAIIFSKNRQAPEIFLQCADRAEVPIFVSPQPTTTLISRLSAFLEAALAARTSVHGVLVEIDGIGVLIRGKSGIGKSETALELIKRGHRLVADDRVEVRQEEELLVGSAPPLIRHLIEIRGLGIIDIRALFGASAIVSQKEISLLINIEAWEDKKQYERLGIEYTTERILDIDIPELTLPIRPGRNLAVIIEVAVMNYRLKQTGINAAFDFTNHLEQQLKSKQNRAD</sequence>
<dbReference type="EC" id="2.7.11.-" evidence="14"/>
<dbReference type="InterPro" id="IPR027417">
    <property type="entry name" value="P-loop_NTPase"/>
</dbReference>
<feature type="active site" evidence="14">
    <location>
        <position position="159"/>
    </location>
</feature>
<comment type="miscellaneous">
    <text evidence="14">Both phosphorylation and phosphorolysis are carried out by the same active site and suggest a common mechanism for both reactions.</text>
</comment>
<evidence type="ECO:0000256" key="3">
    <source>
        <dbReference type="ARBA" id="ARBA00006883"/>
    </source>
</evidence>
<evidence type="ECO:0000256" key="2">
    <source>
        <dbReference type="ARBA" id="ARBA00001946"/>
    </source>
</evidence>
<comment type="function">
    <text evidence="14">Catalyzes the ATP- as well as the pyrophosphate-dependent phosphorylation of a specific serine residue in HPr, a phosphocarrier protein of the phosphoenolpyruvate-dependent sugar phosphotransferase system (PTS). HprK/P also catalyzes the pyrophosphate-producing, inorganic phosphate-dependent dephosphorylation (phosphorolysis) of seryl-phosphorylated HPr (P-Ser-HPr). The two antagonistic activities of HprK/P are regulated by several intracellular metabolites, which change their concentration in response to the absence or presence of rapidly metabolisable carbon sources (glucose, fructose, etc.) in the growth medium. Also phosphorylates/dephosphorylates the HPr-like catabolite repression protein crh on a specific serine residue. Therefore, by controlling the phosphorylation state of HPr and crh, HPrK/P is a sensor enzyme that plays a major role in the regulation of carbon metabolism and sugar transport: it mediates carbon catabolite repression (CCR), and regulates PTS-catalyzed carbohydrate uptake and inducer exclusion.</text>
</comment>
<organism evidence="17">
    <name type="scientific">Ornithinibacillus sp. 4-3</name>
    <dbReference type="NCBI Taxonomy" id="3231488"/>
    <lineage>
        <taxon>Bacteria</taxon>
        <taxon>Bacillati</taxon>
        <taxon>Bacillota</taxon>
        <taxon>Bacilli</taxon>
        <taxon>Bacillales</taxon>
        <taxon>Bacillaceae</taxon>
        <taxon>Ornithinibacillus</taxon>
    </lineage>
</organism>
<dbReference type="CDD" id="cd01918">
    <property type="entry name" value="HprK_C"/>
    <property type="match status" value="1"/>
</dbReference>
<comment type="catalytic activity">
    <reaction evidence="1 14">
        <text>[HPr protein]-L-serine + ATP = [HPr protein]-O-phospho-L-serine + ADP + H(+)</text>
        <dbReference type="Rhea" id="RHEA:46600"/>
        <dbReference type="Rhea" id="RHEA-COMP:11602"/>
        <dbReference type="Rhea" id="RHEA-COMP:11603"/>
        <dbReference type="ChEBI" id="CHEBI:15378"/>
        <dbReference type="ChEBI" id="CHEBI:29999"/>
        <dbReference type="ChEBI" id="CHEBI:30616"/>
        <dbReference type="ChEBI" id="CHEBI:83421"/>
        <dbReference type="ChEBI" id="CHEBI:456216"/>
    </reaction>
</comment>
<dbReference type="InterPro" id="IPR011126">
    <property type="entry name" value="Hpr_kin/Pase_Hpr_N"/>
</dbReference>
<evidence type="ECO:0000256" key="14">
    <source>
        <dbReference type="HAMAP-Rule" id="MF_01249"/>
    </source>
</evidence>
<dbReference type="SUPFAM" id="SSF75138">
    <property type="entry name" value="HprK N-terminal domain-like"/>
    <property type="match status" value="1"/>
</dbReference>
<dbReference type="GO" id="GO:0004674">
    <property type="term" value="F:protein serine/threonine kinase activity"/>
    <property type="evidence" value="ECO:0007669"/>
    <property type="project" value="UniProtKB-KW"/>
</dbReference>
<feature type="domain" description="HPr kinase/phosphorylase C-terminal" evidence="16">
    <location>
        <begin position="130"/>
        <end position="296"/>
    </location>
</feature>
<feature type="domain" description="HPr(Ser) kinase/phosphorylase N-terminal" evidence="15">
    <location>
        <begin position="7"/>
        <end position="127"/>
    </location>
</feature>
<evidence type="ECO:0000256" key="4">
    <source>
        <dbReference type="ARBA" id="ARBA00022527"/>
    </source>
</evidence>
<dbReference type="RefSeq" id="WP_368654437.1">
    <property type="nucleotide sequence ID" value="NZ_CP162599.1"/>
</dbReference>
<proteinExistence type="inferred from homology"/>
<dbReference type="Pfam" id="PF07475">
    <property type="entry name" value="Hpr_kinase_C"/>
    <property type="match status" value="1"/>
</dbReference>
<dbReference type="Gene3D" id="3.40.1390.20">
    <property type="entry name" value="HprK N-terminal domain-like"/>
    <property type="match status" value="1"/>
</dbReference>
<evidence type="ECO:0000256" key="6">
    <source>
        <dbReference type="ARBA" id="ARBA00022723"/>
    </source>
</evidence>
<dbReference type="InterPro" id="IPR011104">
    <property type="entry name" value="Hpr_kin/Pase_C"/>
</dbReference>
<keyword evidence="6 14" id="KW-0479">Metal-binding</keyword>
<dbReference type="HAMAP" id="MF_01249">
    <property type="entry name" value="HPr_kinase"/>
    <property type="match status" value="1"/>
</dbReference>
<dbReference type="EC" id="2.7.4.-" evidence="14"/>
<reference evidence="17" key="1">
    <citation type="submission" date="2024-07" db="EMBL/GenBank/DDBJ databases">
        <title>Halotolerant mesophilic bacterium Ornithinibacillus sp. 4-3, sp. nov., isolated from soil.</title>
        <authorList>
            <person name="Sidarenka A.V."/>
            <person name="Guliayeva D.E."/>
            <person name="Leanovich S.I."/>
            <person name="Hileuskaya K.S."/>
            <person name="Akhremchuk A.E."/>
            <person name="Sikolenko M.A."/>
            <person name="Valentovich L.N."/>
        </authorList>
    </citation>
    <scope>NUCLEOTIDE SEQUENCE</scope>
    <source>
        <strain evidence="17">4-3</strain>
    </source>
</reference>
<comment type="domain">
    <text evidence="14">The Walker A ATP-binding motif also binds Pi and PPi.</text>
</comment>
<dbReference type="InterPro" id="IPR003755">
    <property type="entry name" value="HPr(Ser)_kin/Pase"/>
</dbReference>
<evidence type="ECO:0000259" key="15">
    <source>
        <dbReference type="Pfam" id="PF02603"/>
    </source>
</evidence>
<feature type="region of interest" description="Important for the catalytic mechanism of both phosphorylation and dephosphorylation" evidence="14">
    <location>
        <begin position="200"/>
        <end position="209"/>
    </location>
</feature>
<name>A0AB39HNH9_9BACI</name>
<keyword evidence="8 14" id="KW-0418">Kinase</keyword>
<dbReference type="GO" id="GO:0000287">
    <property type="term" value="F:magnesium ion binding"/>
    <property type="evidence" value="ECO:0007669"/>
    <property type="project" value="UniProtKB-UniRule"/>
</dbReference>
<keyword evidence="9 14" id="KW-0067">ATP-binding</keyword>
<dbReference type="FunFam" id="3.40.50.300:FF:000174">
    <property type="entry name" value="HPr kinase/phosphorylase"/>
    <property type="match status" value="1"/>
</dbReference>
<feature type="binding site" evidence="14">
    <location>
        <position position="201"/>
    </location>
    <ligand>
        <name>Mg(2+)</name>
        <dbReference type="ChEBI" id="CHEBI:18420"/>
    </ligand>
</feature>
<dbReference type="GO" id="GO:0006109">
    <property type="term" value="P:regulation of carbohydrate metabolic process"/>
    <property type="evidence" value="ECO:0007669"/>
    <property type="project" value="UniProtKB-UniRule"/>
</dbReference>
<keyword evidence="4 14" id="KW-0723">Serine/threonine-protein kinase</keyword>
<dbReference type="PANTHER" id="PTHR30305:SF1">
    <property type="entry name" value="HPR KINASE_PHOSPHORYLASE"/>
    <property type="match status" value="1"/>
</dbReference>
<feature type="active site" evidence="14">
    <location>
        <position position="138"/>
    </location>
</feature>
<evidence type="ECO:0000256" key="8">
    <source>
        <dbReference type="ARBA" id="ARBA00022777"/>
    </source>
</evidence>